<proteinExistence type="predicted"/>
<organism evidence="2 3">
    <name type="scientific">Rhizobium giardinii</name>
    <dbReference type="NCBI Taxonomy" id="56731"/>
    <lineage>
        <taxon>Bacteria</taxon>
        <taxon>Pseudomonadati</taxon>
        <taxon>Pseudomonadota</taxon>
        <taxon>Alphaproteobacteria</taxon>
        <taxon>Hyphomicrobiales</taxon>
        <taxon>Rhizobiaceae</taxon>
        <taxon>Rhizobium/Agrobacterium group</taxon>
        <taxon>Rhizobium</taxon>
    </lineage>
</organism>
<gene>
    <name evidence="2" type="ORF">GGD55_006240</name>
</gene>
<sequence>MENTDGRLNLRTYTTSRGMIIRRPQPGLRLRLEIGEIGDGALSERGRPEDHPAGSVEVGTNETGANVGRGMAWCRCLTVERARSAFLGGSGRLASMTPAAIIRHRVTVEPYQRPDVTAWCRAASAAASSSMQAGTKPMQAGRHSARALGVIMQPSIPLVRMFR</sequence>
<comment type="caution">
    <text evidence="2">The sequence shown here is derived from an EMBL/GenBank/DDBJ whole genome shotgun (WGS) entry which is preliminary data.</text>
</comment>
<reference evidence="2 3" key="1">
    <citation type="submission" date="2020-08" db="EMBL/GenBank/DDBJ databases">
        <title>Genomic Encyclopedia of Type Strains, Phase IV (KMG-V): Genome sequencing to study the core and pangenomes of soil and plant-associated prokaryotes.</title>
        <authorList>
            <person name="Whitman W."/>
        </authorList>
    </citation>
    <scope>NUCLEOTIDE SEQUENCE [LARGE SCALE GENOMIC DNA]</scope>
    <source>
        <strain evidence="2 3">SEMIA 4084</strain>
    </source>
</reference>
<evidence type="ECO:0000313" key="2">
    <source>
        <dbReference type="EMBL" id="MBB5539490.1"/>
    </source>
</evidence>
<protein>
    <submittedName>
        <fullName evidence="2">Uncharacterized protein</fullName>
    </submittedName>
</protein>
<evidence type="ECO:0000256" key="1">
    <source>
        <dbReference type="SAM" id="MobiDB-lite"/>
    </source>
</evidence>
<dbReference type="Proteomes" id="UP000585507">
    <property type="component" value="Unassembled WGS sequence"/>
</dbReference>
<dbReference type="EMBL" id="JACHBK010000021">
    <property type="protein sequence ID" value="MBB5539490.1"/>
    <property type="molecule type" value="Genomic_DNA"/>
</dbReference>
<accession>A0A7W8UJS6</accession>
<feature type="region of interest" description="Disordered" evidence="1">
    <location>
        <begin position="41"/>
        <end position="62"/>
    </location>
</feature>
<evidence type="ECO:0000313" key="3">
    <source>
        <dbReference type="Proteomes" id="UP000585507"/>
    </source>
</evidence>
<dbReference type="AlphaFoldDB" id="A0A7W8UJS6"/>
<feature type="compositionally biased region" description="Basic and acidic residues" evidence="1">
    <location>
        <begin position="42"/>
        <end position="52"/>
    </location>
</feature>
<name>A0A7W8UJS6_9HYPH</name>
<keyword evidence="3" id="KW-1185">Reference proteome</keyword>